<proteinExistence type="inferred from homology"/>
<sequence length="180" mass="19671">MVTLLHEDRMAGLLRAALGGDAVAYESFLRDAAALVRSVARNKLGPNSPIDAEDIVQETLLAIHLKRHTWRTDAPVAPWISTIARHKVIDAFRKRGRRVEVDIAEFTEVLQAEEDESAHPADVAKALAGLTEVQRNVVSAISIDGHSISETSERLGMKQTAVRVALHRGLAAISKRFGKP</sequence>
<dbReference type="Gene3D" id="1.10.1740.10">
    <property type="match status" value="1"/>
</dbReference>
<dbReference type="AlphaFoldDB" id="A0A918RY52"/>
<evidence type="ECO:0000256" key="4">
    <source>
        <dbReference type="ARBA" id="ARBA00023125"/>
    </source>
</evidence>
<accession>A0A918RY52</accession>
<dbReference type="NCBIfam" id="TIGR02937">
    <property type="entry name" value="sigma70-ECF"/>
    <property type="match status" value="1"/>
</dbReference>
<dbReference type="Pfam" id="PF04542">
    <property type="entry name" value="Sigma70_r2"/>
    <property type="match status" value="1"/>
</dbReference>
<evidence type="ECO:0000256" key="5">
    <source>
        <dbReference type="ARBA" id="ARBA00023163"/>
    </source>
</evidence>
<dbReference type="InterPro" id="IPR013324">
    <property type="entry name" value="RNA_pol_sigma_r3/r4-like"/>
</dbReference>
<dbReference type="PANTHER" id="PTHR43133">
    <property type="entry name" value="RNA POLYMERASE ECF-TYPE SIGMA FACTO"/>
    <property type="match status" value="1"/>
</dbReference>
<dbReference type="InterPro" id="IPR007627">
    <property type="entry name" value="RNA_pol_sigma70_r2"/>
</dbReference>
<evidence type="ECO:0000313" key="9">
    <source>
        <dbReference type="Proteomes" id="UP000646579"/>
    </source>
</evidence>
<dbReference type="Proteomes" id="UP000646579">
    <property type="component" value="Unassembled WGS sequence"/>
</dbReference>
<dbReference type="InterPro" id="IPR014284">
    <property type="entry name" value="RNA_pol_sigma-70_dom"/>
</dbReference>
<evidence type="ECO:0000256" key="1">
    <source>
        <dbReference type="ARBA" id="ARBA00010641"/>
    </source>
</evidence>
<keyword evidence="9" id="KW-1185">Reference proteome</keyword>
<name>A0A918RY52_9HYPH</name>
<reference evidence="8" key="2">
    <citation type="submission" date="2020-09" db="EMBL/GenBank/DDBJ databases">
        <authorList>
            <person name="Sun Q."/>
            <person name="Kim S."/>
        </authorList>
    </citation>
    <scope>NUCLEOTIDE SEQUENCE</scope>
    <source>
        <strain evidence="8">KCTC 32437</strain>
    </source>
</reference>
<dbReference type="SUPFAM" id="SSF88946">
    <property type="entry name" value="Sigma2 domain of RNA polymerase sigma factors"/>
    <property type="match status" value="1"/>
</dbReference>
<evidence type="ECO:0000256" key="3">
    <source>
        <dbReference type="ARBA" id="ARBA00023082"/>
    </source>
</evidence>
<feature type="domain" description="RNA polymerase sigma-70 region 2" evidence="6">
    <location>
        <begin position="33"/>
        <end position="98"/>
    </location>
</feature>
<evidence type="ECO:0000256" key="2">
    <source>
        <dbReference type="ARBA" id="ARBA00023015"/>
    </source>
</evidence>
<dbReference type="InterPro" id="IPR013325">
    <property type="entry name" value="RNA_pol_sigma_r2"/>
</dbReference>
<dbReference type="RefSeq" id="WP_189423985.1">
    <property type="nucleotide sequence ID" value="NZ_BMZE01000001.1"/>
</dbReference>
<dbReference type="Pfam" id="PF08281">
    <property type="entry name" value="Sigma70_r4_2"/>
    <property type="match status" value="1"/>
</dbReference>
<comment type="caution">
    <text evidence="8">The sequence shown here is derived from an EMBL/GenBank/DDBJ whole genome shotgun (WGS) entry which is preliminary data.</text>
</comment>
<dbReference type="GO" id="GO:0006352">
    <property type="term" value="P:DNA-templated transcription initiation"/>
    <property type="evidence" value="ECO:0007669"/>
    <property type="project" value="InterPro"/>
</dbReference>
<dbReference type="GO" id="GO:0016987">
    <property type="term" value="F:sigma factor activity"/>
    <property type="evidence" value="ECO:0007669"/>
    <property type="project" value="UniProtKB-KW"/>
</dbReference>
<dbReference type="InterPro" id="IPR039425">
    <property type="entry name" value="RNA_pol_sigma-70-like"/>
</dbReference>
<keyword evidence="4" id="KW-0238">DNA-binding</keyword>
<gene>
    <name evidence="8" type="ORF">GCM10007989_10100</name>
</gene>
<dbReference type="GO" id="GO:0003677">
    <property type="term" value="F:DNA binding"/>
    <property type="evidence" value="ECO:0007669"/>
    <property type="project" value="UniProtKB-KW"/>
</dbReference>
<reference evidence="8" key="1">
    <citation type="journal article" date="2014" name="Int. J. Syst. Evol. Microbiol.">
        <title>Complete genome sequence of Corynebacterium casei LMG S-19264T (=DSM 44701T), isolated from a smear-ripened cheese.</title>
        <authorList>
            <consortium name="US DOE Joint Genome Institute (JGI-PGF)"/>
            <person name="Walter F."/>
            <person name="Albersmeier A."/>
            <person name="Kalinowski J."/>
            <person name="Ruckert C."/>
        </authorList>
    </citation>
    <scope>NUCLEOTIDE SEQUENCE</scope>
    <source>
        <strain evidence="8">KCTC 32437</strain>
    </source>
</reference>
<feature type="domain" description="RNA polymerase sigma factor 70 region 4 type 2" evidence="7">
    <location>
        <begin position="123"/>
        <end position="172"/>
    </location>
</feature>
<dbReference type="Gene3D" id="1.10.10.10">
    <property type="entry name" value="Winged helix-like DNA-binding domain superfamily/Winged helix DNA-binding domain"/>
    <property type="match status" value="1"/>
</dbReference>
<dbReference type="NCBIfam" id="NF009165">
    <property type="entry name" value="PRK12512.1"/>
    <property type="match status" value="1"/>
</dbReference>
<evidence type="ECO:0000259" key="6">
    <source>
        <dbReference type="Pfam" id="PF04542"/>
    </source>
</evidence>
<keyword evidence="5" id="KW-0804">Transcription</keyword>
<keyword evidence="3" id="KW-0731">Sigma factor</keyword>
<organism evidence="8 9">
    <name type="scientific">Devosia pacifica</name>
    <dbReference type="NCBI Taxonomy" id="1335967"/>
    <lineage>
        <taxon>Bacteria</taxon>
        <taxon>Pseudomonadati</taxon>
        <taxon>Pseudomonadota</taxon>
        <taxon>Alphaproteobacteria</taxon>
        <taxon>Hyphomicrobiales</taxon>
        <taxon>Devosiaceae</taxon>
        <taxon>Devosia</taxon>
    </lineage>
</organism>
<evidence type="ECO:0000259" key="7">
    <source>
        <dbReference type="Pfam" id="PF08281"/>
    </source>
</evidence>
<comment type="similarity">
    <text evidence="1">Belongs to the sigma-70 factor family. ECF subfamily.</text>
</comment>
<dbReference type="InterPro" id="IPR013249">
    <property type="entry name" value="RNA_pol_sigma70_r4_t2"/>
</dbReference>
<keyword evidence="2" id="KW-0805">Transcription regulation</keyword>
<evidence type="ECO:0000313" key="8">
    <source>
        <dbReference type="EMBL" id="GHA16888.1"/>
    </source>
</evidence>
<dbReference type="InterPro" id="IPR036388">
    <property type="entry name" value="WH-like_DNA-bd_sf"/>
</dbReference>
<dbReference type="EMBL" id="BMZE01000001">
    <property type="protein sequence ID" value="GHA16888.1"/>
    <property type="molecule type" value="Genomic_DNA"/>
</dbReference>
<dbReference type="SUPFAM" id="SSF88659">
    <property type="entry name" value="Sigma3 and sigma4 domains of RNA polymerase sigma factors"/>
    <property type="match status" value="1"/>
</dbReference>
<dbReference type="PANTHER" id="PTHR43133:SF58">
    <property type="entry name" value="ECF RNA POLYMERASE SIGMA FACTOR SIGD"/>
    <property type="match status" value="1"/>
</dbReference>
<protein>
    <submittedName>
        <fullName evidence="8">RNA polymerase sigma factor</fullName>
    </submittedName>
</protein>